<protein>
    <submittedName>
        <fullName evidence="3">Uncharacterized protein</fullName>
    </submittedName>
</protein>
<keyword evidence="2" id="KW-1133">Transmembrane helix</keyword>
<dbReference type="Proteomes" id="UP001211907">
    <property type="component" value="Unassembled WGS sequence"/>
</dbReference>
<evidence type="ECO:0000313" key="3">
    <source>
        <dbReference type="EMBL" id="KAJ3125926.1"/>
    </source>
</evidence>
<reference evidence="3" key="1">
    <citation type="submission" date="2020-05" db="EMBL/GenBank/DDBJ databases">
        <title>Phylogenomic resolution of chytrid fungi.</title>
        <authorList>
            <person name="Stajich J.E."/>
            <person name="Amses K."/>
            <person name="Simmons R."/>
            <person name="Seto K."/>
            <person name="Myers J."/>
            <person name="Bonds A."/>
            <person name="Quandt C.A."/>
            <person name="Barry K."/>
            <person name="Liu P."/>
            <person name="Grigoriev I."/>
            <person name="Longcore J.E."/>
            <person name="James T.Y."/>
        </authorList>
    </citation>
    <scope>NUCLEOTIDE SEQUENCE</scope>
    <source>
        <strain evidence="3">JEL0513</strain>
    </source>
</reference>
<proteinExistence type="predicted"/>
<keyword evidence="4" id="KW-1185">Reference proteome</keyword>
<sequence length="245" mass="27952">MKERRRIIKKTTLRERLINLPFEMQLRALETWREWAMPLPYAGQIFNALYLFAKTLLGHVFTDSDLDFIEYSPLVSSVPHLSREPSFLDNVRSRISQARFIEFSVITVSIANTIYLFLSKKQVSLFHHPTEPNPLNPNDHTWNLKRKSKNVRIVEIDVAQTDASLIPSDDGSDSDGGIPAFAHTPTPLKNTSAKSPTQMLTPLTNRFRDSMASWTPWSSAAKAKKKGGVLKLPSRQKIELHWVLD</sequence>
<feature type="non-terminal residue" evidence="3">
    <location>
        <position position="1"/>
    </location>
</feature>
<evidence type="ECO:0000256" key="2">
    <source>
        <dbReference type="SAM" id="Phobius"/>
    </source>
</evidence>
<keyword evidence="2" id="KW-0472">Membrane</keyword>
<dbReference type="AlphaFoldDB" id="A0AAD5T297"/>
<evidence type="ECO:0000313" key="4">
    <source>
        <dbReference type="Proteomes" id="UP001211907"/>
    </source>
</evidence>
<feature type="transmembrane region" description="Helical" evidence="2">
    <location>
        <begin position="100"/>
        <end position="118"/>
    </location>
</feature>
<keyword evidence="2" id="KW-0812">Transmembrane</keyword>
<feature type="region of interest" description="Disordered" evidence="1">
    <location>
        <begin position="165"/>
        <end position="197"/>
    </location>
</feature>
<dbReference type="EMBL" id="JADGJH010000585">
    <property type="protein sequence ID" value="KAJ3125926.1"/>
    <property type="molecule type" value="Genomic_DNA"/>
</dbReference>
<evidence type="ECO:0000256" key="1">
    <source>
        <dbReference type="SAM" id="MobiDB-lite"/>
    </source>
</evidence>
<accession>A0AAD5T297</accession>
<gene>
    <name evidence="3" type="ORF">HK100_010526</name>
</gene>
<feature type="compositionally biased region" description="Polar residues" evidence="1">
    <location>
        <begin position="187"/>
        <end position="197"/>
    </location>
</feature>
<organism evidence="3 4">
    <name type="scientific">Physocladia obscura</name>
    <dbReference type="NCBI Taxonomy" id="109957"/>
    <lineage>
        <taxon>Eukaryota</taxon>
        <taxon>Fungi</taxon>
        <taxon>Fungi incertae sedis</taxon>
        <taxon>Chytridiomycota</taxon>
        <taxon>Chytridiomycota incertae sedis</taxon>
        <taxon>Chytridiomycetes</taxon>
        <taxon>Chytridiales</taxon>
        <taxon>Chytriomycetaceae</taxon>
        <taxon>Physocladia</taxon>
    </lineage>
</organism>
<name>A0AAD5T297_9FUNG</name>
<comment type="caution">
    <text evidence="3">The sequence shown here is derived from an EMBL/GenBank/DDBJ whole genome shotgun (WGS) entry which is preliminary data.</text>
</comment>